<dbReference type="SMART" id="SM00849">
    <property type="entry name" value="Lactamase_B"/>
    <property type="match status" value="1"/>
</dbReference>
<dbReference type="InterPro" id="IPR036866">
    <property type="entry name" value="RibonucZ/Hydroxyglut_hydro"/>
</dbReference>
<dbReference type="AlphaFoldDB" id="A0A7C4UB34"/>
<reference evidence="2" key="1">
    <citation type="journal article" date="2020" name="mSystems">
        <title>Genome- and Community-Level Interaction Insights into Carbon Utilization and Element Cycling Functions of Hydrothermarchaeota in Hydrothermal Sediment.</title>
        <authorList>
            <person name="Zhou Z."/>
            <person name="Liu Y."/>
            <person name="Xu W."/>
            <person name="Pan J."/>
            <person name="Luo Z.H."/>
            <person name="Li M."/>
        </authorList>
    </citation>
    <scope>NUCLEOTIDE SEQUENCE [LARGE SCALE GENOMIC DNA]</scope>
    <source>
        <strain evidence="2">SpSt-780</strain>
    </source>
</reference>
<dbReference type="GO" id="GO:0016787">
    <property type="term" value="F:hydrolase activity"/>
    <property type="evidence" value="ECO:0007669"/>
    <property type="project" value="UniProtKB-KW"/>
</dbReference>
<gene>
    <name evidence="2" type="ORF">ENV67_07220</name>
</gene>
<evidence type="ECO:0000259" key="1">
    <source>
        <dbReference type="SMART" id="SM00849"/>
    </source>
</evidence>
<dbReference type="CDD" id="cd07715">
    <property type="entry name" value="TaR3-like_MBL-fold"/>
    <property type="match status" value="1"/>
</dbReference>
<sequence length="275" mass="31940">MKITFWGTRGSIPVPGKDTVKYGGNTTCVSVETDDDSLIVIDAGTGIKKLGGYILKKKINEIYFFLTHSHWDHIQGFPFFVPAYIKDFKIKIFGASPTYERFMKIFTGQMKYLYFPVEFKNLSSIITYEKVLKKGSVIKGLKITAMKTIHPLETHSFKFEINNKKFVFMTDNELDSRNLTNEQYQEFIDFVQNADLLIHDAQYSKEEYNRYIGWGHSTWEKVVEFSNEANVKKVYLTHHDPDKTDEQLDIIEKKAQDYSKSTEVFLAREGITIEI</sequence>
<dbReference type="EMBL" id="DTHG01000089">
    <property type="protein sequence ID" value="HGW92311.1"/>
    <property type="molecule type" value="Genomic_DNA"/>
</dbReference>
<evidence type="ECO:0000313" key="2">
    <source>
        <dbReference type="EMBL" id="HGW92311.1"/>
    </source>
</evidence>
<dbReference type="Gene3D" id="3.60.15.10">
    <property type="entry name" value="Ribonuclease Z/Hydroxyacylglutathione hydrolase-like"/>
    <property type="match status" value="1"/>
</dbReference>
<organism evidence="2">
    <name type="scientific">candidate division WOR-3 bacterium</name>
    <dbReference type="NCBI Taxonomy" id="2052148"/>
    <lineage>
        <taxon>Bacteria</taxon>
        <taxon>Bacteria division WOR-3</taxon>
    </lineage>
</organism>
<name>A0A7C4UB34_UNCW3</name>
<protein>
    <submittedName>
        <fullName evidence="2">MBL fold metallo-hydrolase</fullName>
    </submittedName>
</protein>
<dbReference type="InterPro" id="IPR001279">
    <property type="entry name" value="Metallo-B-lactamas"/>
</dbReference>
<dbReference type="SUPFAM" id="SSF56281">
    <property type="entry name" value="Metallo-hydrolase/oxidoreductase"/>
    <property type="match status" value="1"/>
</dbReference>
<dbReference type="PANTHER" id="PTHR42663:SF4">
    <property type="entry name" value="SLL1036 PROTEIN"/>
    <property type="match status" value="1"/>
</dbReference>
<dbReference type="Pfam" id="PF23023">
    <property type="entry name" value="Anti-Pycsar_Apyc1"/>
    <property type="match status" value="1"/>
</dbReference>
<feature type="domain" description="Metallo-beta-lactamase" evidence="1">
    <location>
        <begin position="25"/>
        <end position="216"/>
    </location>
</feature>
<keyword evidence="2" id="KW-0378">Hydrolase</keyword>
<comment type="caution">
    <text evidence="2">The sequence shown here is derived from an EMBL/GenBank/DDBJ whole genome shotgun (WGS) entry which is preliminary data.</text>
</comment>
<dbReference type="PANTHER" id="PTHR42663">
    <property type="entry name" value="HYDROLASE C777.06C-RELATED-RELATED"/>
    <property type="match status" value="1"/>
</dbReference>
<accession>A0A7C4UB34</accession>
<proteinExistence type="predicted"/>